<comment type="caution">
    <text evidence="5">The sequence shown here is derived from an EMBL/GenBank/DDBJ whole genome shotgun (WGS) entry which is preliminary data.</text>
</comment>
<dbReference type="InterPro" id="IPR003018">
    <property type="entry name" value="GAF"/>
</dbReference>
<keyword evidence="1" id="KW-0805">Transcription regulation</keyword>
<dbReference type="EMBL" id="JAOPKB010000027">
    <property type="protein sequence ID" value="MCU4975858.1"/>
    <property type="molecule type" value="Genomic_DNA"/>
</dbReference>
<evidence type="ECO:0000256" key="3">
    <source>
        <dbReference type="SAM" id="MobiDB-lite"/>
    </source>
</evidence>
<sequence length="693" mass="76679">MTDTHHESVRESGTILYVGERTTPPARDLQSASGLEADYVPIDRGIEELTDGGHEPDVVVVETGDRERLTTHLETVEEHFPAVPIIVAPPAERGSEGLAAAAVRAGVTDYVPFEGNLVERVRTTLRVRERENGSEDGRPDSDEKQDHTTSTGTDSEYLRVLAETLPDEAFVIDENGEYLEARVRPDSAHLYTVPAEDLPGSTLQEAFPSETATELLDCVSRSLETGDVQTVEYVTETTAGDRLYEGRVVPIDEPVDGRPAVVWLARDVTERARRERELRRRRDHLETINQINDVVRRVVHTLVEAPTRDDIERKVCDQVVGSGLYCGAWVGEPTSEESLDYRTGSGSATSFLEAVDETTAGDHGRLLERAVETGDVQTVTGLLDPDPESESESESDELATPHQSAVREDEIRSAVAVPITHDGTVYGVLNVVARRDDAFSESEQAAFQLLGETIGFAINAVKNRRLLFADAAIELEFRIDGGDSFSMNLTERFDCACRLEWAGTTTGGKVYQYVTVEGIGGETVLDRAAGDDSIEECRLIHDGGDRCTVEIRLSKSVVRSLTNRGATIRDVTVRDGVATTVVEIPRDADVRRFVDVVQTIYEGAELTARREVDRPVHTATERRERILDSLTDRQFTALRLAYYAGYFDWPRGSTGEEIAETMDVSPPTMHQHLRKAQHELLSEFFEERTGPPN</sequence>
<feature type="compositionally biased region" description="Acidic residues" evidence="3">
    <location>
        <begin position="385"/>
        <end position="397"/>
    </location>
</feature>
<feature type="compositionally biased region" description="Basic and acidic residues" evidence="3">
    <location>
        <begin position="1"/>
        <end position="10"/>
    </location>
</feature>
<dbReference type="Pfam" id="PF15915">
    <property type="entry name" value="BAT"/>
    <property type="match status" value="1"/>
</dbReference>
<dbReference type="InterPro" id="IPR031803">
    <property type="entry name" value="BAT_GAF/HTH-assoc"/>
</dbReference>
<reference evidence="5 6" key="1">
    <citation type="submission" date="2022-09" db="EMBL/GenBank/DDBJ databases">
        <title>Enrichment on poylsaccharides allowed isolation of novel metabolic and taxonomic groups of Haloarchaea.</title>
        <authorList>
            <person name="Sorokin D.Y."/>
            <person name="Elcheninov A.G."/>
            <person name="Khizhniak T.V."/>
            <person name="Kolganova T.V."/>
            <person name="Kublanov I.V."/>
        </authorList>
    </citation>
    <scope>NUCLEOTIDE SEQUENCE [LARGE SCALE GENOMIC DNA]</scope>
    <source>
        <strain evidence="5 6">AArc-m2/3/4</strain>
    </source>
</reference>
<dbReference type="SUPFAM" id="SSF55781">
    <property type="entry name" value="GAF domain-like"/>
    <property type="match status" value="1"/>
</dbReference>
<organism evidence="5 6">
    <name type="scientific">Natronoglomus mannanivorans</name>
    <dbReference type="NCBI Taxonomy" id="2979990"/>
    <lineage>
        <taxon>Archaea</taxon>
        <taxon>Methanobacteriati</taxon>
        <taxon>Methanobacteriota</taxon>
        <taxon>Stenosarchaea group</taxon>
        <taxon>Halobacteria</taxon>
        <taxon>Halobacteriales</taxon>
        <taxon>Natrialbaceae</taxon>
        <taxon>Natronoglomus</taxon>
    </lineage>
</organism>
<dbReference type="Gene3D" id="3.30.450.40">
    <property type="match status" value="1"/>
</dbReference>
<dbReference type="Pfam" id="PF04967">
    <property type="entry name" value="HTH_10"/>
    <property type="match status" value="1"/>
</dbReference>
<dbReference type="SUPFAM" id="SSF88659">
    <property type="entry name" value="Sigma3 and sigma4 domains of RNA polymerase sigma factors"/>
    <property type="match status" value="1"/>
</dbReference>
<dbReference type="PANTHER" id="PTHR34236:SF1">
    <property type="entry name" value="DIMETHYL SULFOXIDE REDUCTASE TRANSCRIPTIONAL ACTIVATOR"/>
    <property type="match status" value="1"/>
</dbReference>
<dbReference type="CDD" id="cd00130">
    <property type="entry name" value="PAS"/>
    <property type="match status" value="1"/>
</dbReference>
<dbReference type="InterPro" id="IPR035965">
    <property type="entry name" value="PAS-like_dom_sf"/>
</dbReference>
<feature type="domain" description="PAS" evidence="4">
    <location>
        <begin position="154"/>
        <end position="226"/>
    </location>
</feature>
<evidence type="ECO:0000313" key="5">
    <source>
        <dbReference type="EMBL" id="MCU4975858.1"/>
    </source>
</evidence>
<protein>
    <submittedName>
        <fullName evidence="5">Helix-turn-helix domain-containing protein</fullName>
    </submittedName>
</protein>
<keyword evidence="6" id="KW-1185">Reference proteome</keyword>
<feature type="compositionally biased region" description="Basic and acidic residues" evidence="3">
    <location>
        <begin position="126"/>
        <end position="147"/>
    </location>
</feature>
<feature type="region of interest" description="Disordered" evidence="3">
    <location>
        <begin position="377"/>
        <end position="407"/>
    </location>
</feature>
<accession>A0ABT2QLN6</accession>
<dbReference type="InterPro" id="IPR000014">
    <property type="entry name" value="PAS"/>
</dbReference>
<dbReference type="InterPro" id="IPR036388">
    <property type="entry name" value="WH-like_DNA-bd_sf"/>
</dbReference>
<dbReference type="PROSITE" id="PS50112">
    <property type="entry name" value="PAS"/>
    <property type="match status" value="1"/>
</dbReference>
<evidence type="ECO:0000256" key="2">
    <source>
        <dbReference type="ARBA" id="ARBA00023163"/>
    </source>
</evidence>
<evidence type="ECO:0000313" key="6">
    <source>
        <dbReference type="Proteomes" id="UP001320972"/>
    </source>
</evidence>
<dbReference type="PANTHER" id="PTHR34236">
    <property type="entry name" value="DIMETHYL SULFOXIDE REDUCTASE TRANSCRIPTIONAL ACTIVATOR"/>
    <property type="match status" value="1"/>
</dbReference>
<feature type="region of interest" description="Disordered" evidence="3">
    <location>
        <begin position="1"/>
        <end position="31"/>
    </location>
</feature>
<dbReference type="NCBIfam" id="TIGR00229">
    <property type="entry name" value="sensory_box"/>
    <property type="match status" value="1"/>
</dbReference>
<name>A0ABT2QLN6_9EURY</name>
<dbReference type="RefSeq" id="WP_338009438.1">
    <property type="nucleotide sequence ID" value="NZ_JAOPKB010000027.1"/>
</dbReference>
<dbReference type="SUPFAM" id="SSF55785">
    <property type="entry name" value="PYP-like sensor domain (PAS domain)"/>
    <property type="match status" value="1"/>
</dbReference>
<dbReference type="InterPro" id="IPR013656">
    <property type="entry name" value="PAS_4"/>
</dbReference>
<proteinExistence type="predicted"/>
<dbReference type="Pfam" id="PF13185">
    <property type="entry name" value="GAF_2"/>
    <property type="match status" value="1"/>
</dbReference>
<dbReference type="Gene3D" id="3.30.450.20">
    <property type="entry name" value="PAS domain"/>
    <property type="match status" value="1"/>
</dbReference>
<dbReference type="Gene3D" id="1.10.10.10">
    <property type="entry name" value="Winged helix-like DNA-binding domain superfamily/Winged helix DNA-binding domain"/>
    <property type="match status" value="1"/>
</dbReference>
<dbReference type="InterPro" id="IPR029016">
    <property type="entry name" value="GAF-like_dom_sf"/>
</dbReference>
<dbReference type="Proteomes" id="UP001320972">
    <property type="component" value="Unassembled WGS sequence"/>
</dbReference>
<dbReference type="SMART" id="SM00065">
    <property type="entry name" value="GAF"/>
    <property type="match status" value="1"/>
</dbReference>
<gene>
    <name evidence="5" type="ORF">OB955_24565</name>
</gene>
<keyword evidence="2" id="KW-0804">Transcription</keyword>
<dbReference type="InterPro" id="IPR007050">
    <property type="entry name" value="HTH_bacterioopsin"/>
</dbReference>
<dbReference type="Pfam" id="PF08448">
    <property type="entry name" value="PAS_4"/>
    <property type="match status" value="1"/>
</dbReference>
<evidence type="ECO:0000256" key="1">
    <source>
        <dbReference type="ARBA" id="ARBA00023015"/>
    </source>
</evidence>
<dbReference type="InterPro" id="IPR013324">
    <property type="entry name" value="RNA_pol_sigma_r3/r4-like"/>
</dbReference>
<evidence type="ECO:0000259" key="4">
    <source>
        <dbReference type="PROSITE" id="PS50112"/>
    </source>
</evidence>
<feature type="region of interest" description="Disordered" evidence="3">
    <location>
        <begin position="126"/>
        <end position="156"/>
    </location>
</feature>